<keyword evidence="2" id="KW-1185">Reference proteome</keyword>
<reference evidence="1 2" key="1">
    <citation type="submission" date="2024-01" db="EMBL/GenBank/DDBJ databases">
        <title>Seven novel Bacillus-like species.</title>
        <authorList>
            <person name="Liu G."/>
        </authorList>
    </citation>
    <scope>NUCLEOTIDE SEQUENCE [LARGE SCALE GENOMIC DNA]</scope>
    <source>
        <strain evidence="1 2">FJAT-53711</strain>
    </source>
</reference>
<gene>
    <name evidence="1" type="ORF">WAX78_18000</name>
</gene>
<dbReference type="RefSeq" id="WP_336483375.1">
    <property type="nucleotide sequence ID" value="NZ_JBAWSV010000006.1"/>
</dbReference>
<dbReference type="InterPro" id="IPR030910">
    <property type="entry name" value="SLAP_dom"/>
</dbReference>
<dbReference type="NCBIfam" id="TIGR04399">
    <property type="entry name" value="acc_Sec_SLAP"/>
    <property type="match status" value="1"/>
</dbReference>
<name>A0ABU8FZ83_9BACI</name>
<dbReference type="Proteomes" id="UP001367922">
    <property type="component" value="Unassembled WGS sequence"/>
</dbReference>
<organism evidence="1 2">
    <name type="scientific">Bacillus yunxiaonensis</name>
    <dbReference type="NCBI Taxonomy" id="3127665"/>
    <lineage>
        <taxon>Bacteria</taxon>
        <taxon>Bacillati</taxon>
        <taxon>Bacillota</taxon>
        <taxon>Bacilli</taxon>
        <taxon>Bacillales</taxon>
        <taxon>Bacillaceae</taxon>
        <taxon>Bacillus</taxon>
    </lineage>
</organism>
<accession>A0ABU8FZ83</accession>
<comment type="caution">
    <text evidence="1">The sequence shown here is derived from an EMBL/GenBank/DDBJ whole genome shotgun (WGS) entry which is preliminary data.</text>
</comment>
<dbReference type="EMBL" id="JBAWSV010000006">
    <property type="protein sequence ID" value="MEI4831321.1"/>
    <property type="molecule type" value="Genomic_DNA"/>
</dbReference>
<dbReference type="NCBIfam" id="TIGR04398">
    <property type="entry name" value="SLAP_DUP"/>
    <property type="match status" value="2"/>
</dbReference>
<proteinExistence type="predicted"/>
<evidence type="ECO:0000313" key="1">
    <source>
        <dbReference type="EMBL" id="MEI4831321.1"/>
    </source>
</evidence>
<protein>
    <submittedName>
        <fullName evidence="1">Accessory Sec system S-layer assembly protein</fullName>
    </submittedName>
</protein>
<sequence length="292" mass="32928">MLSFLKKAKKKGKDTAVSSAQLFGQEEATAHNKTIKPVLYFHPSWGEVGQEQKYIYQFLHKELPSLQENQISLAGIEIENQDDSYHVAAFIRSSVPKPIKFEATTLLLLNKDEQVCARKTFDLSGLGDIPAKVNMPWVFTFEKDTMTDAALSHTDWQLAFEIKGEHQLDLDPTWETRLPEEGKKQLRELVANLTPPTEGEINFLGLQARKQENGDLHATILMRNGCNRNIHLEQLPLHILDASGDIVAQGSFTLTNFEIKANSTKPWTFLFPSSLVTKEDIDLSAWKAVVPQ</sequence>
<dbReference type="InterPro" id="IPR030911">
    <property type="entry name" value="Sec_acc_SLAP"/>
</dbReference>
<evidence type="ECO:0000313" key="2">
    <source>
        <dbReference type="Proteomes" id="UP001367922"/>
    </source>
</evidence>